<dbReference type="Proteomes" id="UP000533900">
    <property type="component" value="Unassembled WGS sequence"/>
</dbReference>
<protein>
    <submittedName>
        <fullName evidence="1">Uncharacterized protein</fullName>
    </submittedName>
</protein>
<dbReference type="AlphaFoldDB" id="A0A842INP1"/>
<reference evidence="1" key="1">
    <citation type="submission" date="2020-08" db="EMBL/GenBank/DDBJ databases">
        <title>Winogradskyella ouciana sp. nov., isolated from the hadal seawater of the Mariana Trench.</title>
        <authorList>
            <person name="He X."/>
        </authorList>
    </citation>
    <scope>NUCLEOTIDE SEQUENCE [LARGE SCALE GENOMIC DNA]</scope>
    <source>
        <strain evidence="1">KCTC 52348</strain>
    </source>
</reference>
<sequence>MKKTILLLVFILLLFGVSKRENPIKTIHVFVALCDNANQGIVPVPAKLGNGQDPKSNLYWGALYGIKTHFKNSEDWSLVKTMKSDNPKILERLLFKHKSSNTFMLADAYDGKYIKQTTIDFLEATAGRNEVSIAYNSSKLSFGGNSKLLAYVGHDGLMEFNVDGDFSAINDTKRDAIILACVSKTYFKPYFEQTKASPLVWTTGLMAPEAYTLKSAIEGWVADETDVQIRERAAQAYHKYQKCGIKAARRLLVTGY</sequence>
<evidence type="ECO:0000313" key="2">
    <source>
        <dbReference type="Proteomes" id="UP000533900"/>
    </source>
</evidence>
<evidence type="ECO:0000313" key="1">
    <source>
        <dbReference type="EMBL" id="MBC2844275.1"/>
    </source>
</evidence>
<proteinExistence type="predicted"/>
<accession>A0A842INP1</accession>
<name>A0A842INP1_9FLAO</name>
<dbReference type="RefSeq" id="WP_185787957.1">
    <property type="nucleotide sequence ID" value="NZ_JACLCP010000001.1"/>
</dbReference>
<organism evidence="1 2">
    <name type="scientific">Winogradskyella flava</name>
    <dbReference type="NCBI Taxonomy" id="1884876"/>
    <lineage>
        <taxon>Bacteria</taxon>
        <taxon>Pseudomonadati</taxon>
        <taxon>Bacteroidota</taxon>
        <taxon>Flavobacteriia</taxon>
        <taxon>Flavobacteriales</taxon>
        <taxon>Flavobacteriaceae</taxon>
        <taxon>Winogradskyella</taxon>
    </lineage>
</organism>
<keyword evidence="2" id="KW-1185">Reference proteome</keyword>
<dbReference type="EMBL" id="JACLCP010000001">
    <property type="protein sequence ID" value="MBC2844275.1"/>
    <property type="molecule type" value="Genomic_DNA"/>
</dbReference>
<gene>
    <name evidence="1" type="ORF">H7F21_04160</name>
</gene>
<comment type="caution">
    <text evidence="1">The sequence shown here is derived from an EMBL/GenBank/DDBJ whole genome shotgun (WGS) entry which is preliminary data.</text>
</comment>